<proteinExistence type="predicted"/>
<keyword evidence="3" id="KW-1185">Reference proteome</keyword>
<feature type="compositionally biased region" description="Low complexity" evidence="1">
    <location>
        <begin position="9"/>
        <end position="21"/>
    </location>
</feature>
<evidence type="ECO:0000313" key="3">
    <source>
        <dbReference type="Proteomes" id="UP001301350"/>
    </source>
</evidence>
<evidence type="ECO:0000256" key="1">
    <source>
        <dbReference type="SAM" id="MobiDB-lite"/>
    </source>
</evidence>
<reference evidence="2 3" key="1">
    <citation type="submission" date="2022-07" db="EMBL/GenBank/DDBJ databases">
        <title>Genome-wide signatures of adaptation to extreme environments.</title>
        <authorList>
            <person name="Cho C.H."/>
            <person name="Yoon H.S."/>
        </authorList>
    </citation>
    <scope>NUCLEOTIDE SEQUENCE [LARGE SCALE GENOMIC DNA]</scope>
    <source>
        <strain evidence="2 3">DBV 063 E5</strain>
    </source>
</reference>
<feature type="compositionally biased region" description="Pro residues" evidence="1">
    <location>
        <begin position="194"/>
        <end position="211"/>
    </location>
</feature>
<organism evidence="2 3">
    <name type="scientific">Cyanidium caldarium</name>
    <name type="common">Red alga</name>
    <dbReference type="NCBI Taxonomy" id="2771"/>
    <lineage>
        <taxon>Eukaryota</taxon>
        <taxon>Rhodophyta</taxon>
        <taxon>Bangiophyceae</taxon>
        <taxon>Cyanidiales</taxon>
        <taxon>Cyanidiaceae</taxon>
        <taxon>Cyanidium</taxon>
    </lineage>
</organism>
<accession>A0AAV9IZY9</accession>
<sequence length="244" mass="26755">MQPPPSPPSLRSEAPAASLAPLPDGRARVTVHVREVRDVSVRYLSKSIYVRTWLDTSLPPSRREASAVATNLVRFTRKSRGPKAFVEETGESNVLPLPEYVVVCDVYKTSSGCCALGGEALIGSVRIPLTSAKLDESGRSEMWYSFHYPHGSGRPKAGQFAGKLLIGLRVEGATTTPAADWPRCLSNGARTPQSYPPWPPSFQPTSPPDNPPEPDRNGEPHSWRRRRTEPTVARLPDALRQLDP</sequence>
<gene>
    <name evidence="2" type="ORF">CDCA_CDCA14G3927</name>
</gene>
<evidence type="ECO:0008006" key="4">
    <source>
        <dbReference type="Google" id="ProtNLM"/>
    </source>
</evidence>
<evidence type="ECO:0000313" key="2">
    <source>
        <dbReference type="EMBL" id="KAK4537902.1"/>
    </source>
</evidence>
<dbReference type="Proteomes" id="UP001301350">
    <property type="component" value="Unassembled WGS sequence"/>
</dbReference>
<feature type="region of interest" description="Disordered" evidence="1">
    <location>
        <begin position="1"/>
        <end position="21"/>
    </location>
</feature>
<dbReference type="AlphaFoldDB" id="A0AAV9IZY9"/>
<protein>
    <recommendedName>
        <fullName evidence="4">C2 NT-type domain-containing protein</fullName>
    </recommendedName>
</protein>
<name>A0AAV9IZY9_CYACA</name>
<comment type="caution">
    <text evidence="2">The sequence shown here is derived from an EMBL/GenBank/DDBJ whole genome shotgun (WGS) entry which is preliminary data.</text>
</comment>
<feature type="region of interest" description="Disordered" evidence="1">
    <location>
        <begin position="178"/>
        <end position="244"/>
    </location>
</feature>
<dbReference type="EMBL" id="JANCYW010000014">
    <property type="protein sequence ID" value="KAK4537902.1"/>
    <property type="molecule type" value="Genomic_DNA"/>
</dbReference>
<feature type="compositionally biased region" description="Basic and acidic residues" evidence="1">
    <location>
        <begin position="213"/>
        <end position="222"/>
    </location>
</feature>